<evidence type="ECO:0000256" key="1">
    <source>
        <dbReference type="ARBA" id="ARBA00022448"/>
    </source>
</evidence>
<dbReference type="PANTHER" id="PTHR42939:SF1">
    <property type="entry name" value="ABC TRANSPORTER ATP-BINDING PROTEIN ALBC-RELATED"/>
    <property type="match status" value="1"/>
</dbReference>
<reference evidence="5 6" key="1">
    <citation type="submission" date="2019-01" db="EMBL/GenBank/DDBJ databases">
        <title>PMF-metabolizing Aryl O-demethylase.</title>
        <authorList>
            <person name="Kim M."/>
        </authorList>
    </citation>
    <scope>NUCLEOTIDE SEQUENCE [LARGE SCALE GENOMIC DNA]</scope>
    <source>
        <strain evidence="5 6">PMF1</strain>
    </source>
</reference>
<dbReference type="CDD" id="cd03230">
    <property type="entry name" value="ABC_DR_subfamily_A"/>
    <property type="match status" value="1"/>
</dbReference>
<dbReference type="AlphaFoldDB" id="A0A4P6M8F8"/>
<keyword evidence="1" id="KW-0813">Transport</keyword>
<dbReference type="InterPro" id="IPR003439">
    <property type="entry name" value="ABC_transporter-like_ATP-bd"/>
</dbReference>
<sequence>MDSSKLLSLKNLSVWYAADHPVLSDFSLDLGTNEVVGLIGLNGAGKTTFIKTVAGLLPGYRLDSAIWAGHAFSFRDKDFKKNRYIVFAENRSFQYFTFREYLAYAATSYGVPLPDVSELVKGFHFEDYTNVLLKELSTGNLKKAYLITAFALRPKLLLLDEPVNGLDFQSTEFLYQLMGGYKEHGTLLFSSHILESICLTSDRVLVLEHGSISQIFTGKEIAAGNIREVLAEYENR</sequence>
<dbReference type="PROSITE" id="PS50893">
    <property type="entry name" value="ABC_TRANSPORTER_2"/>
    <property type="match status" value="1"/>
</dbReference>
<dbReference type="KEGG" id="bpro:PMF13cell1_05451"/>
<keyword evidence="2" id="KW-0547">Nucleotide-binding</keyword>
<dbReference type="GO" id="GO:0005524">
    <property type="term" value="F:ATP binding"/>
    <property type="evidence" value="ECO:0007669"/>
    <property type="project" value="UniProtKB-KW"/>
</dbReference>
<dbReference type="InterPro" id="IPR051782">
    <property type="entry name" value="ABC_Transporter_VariousFunc"/>
</dbReference>
<dbReference type="Gene3D" id="3.40.50.300">
    <property type="entry name" value="P-loop containing nucleotide triphosphate hydrolases"/>
    <property type="match status" value="1"/>
</dbReference>
<dbReference type="RefSeq" id="WP_130182784.1">
    <property type="nucleotide sequence ID" value="NZ_CP035945.1"/>
</dbReference>
<dbReference type="InterPro" id="IPR027417">
    <property type="entry name" value="P-loop_NTPase"/>
</dbReference>
<dbReference type="SUPFAM" id="SSF52540">
    <property type="entry name" value="P-loop containing nucleoside triphosphate hydrolases"/>
    <property type="match status" value="1"/>
</dbReference>
<keyword evidence="3 5" id="KW-0067">ATP-binding</keyword>
<evidence type="ECO:0000313" key="5">
    <source>
        <dbReference type="EMBL" id="QBE99857.1"/>
    </source>
</evidence>
<name>A0A4P6M8F8_9FIRM</name>
<dbReference type="GO" id="GO:0016887">
    <property type="term" value="F:ATP hydrolysis activity"/>
    <property type="evidence" value="ECO:0007669"/>
    <property type="project" value="InterPro"/>
</dbReference>
<dbReference type="PANTHER" id="PTHR42939">
    <property type="entry name" value="ABC TRANSPORTER ATP-BINDING PROTEIN ALBC-RELATED"/>
    <property type="match status" value="1"/>
</dbReference>
<evidence type="ECO:0000259" key="4">
    <source>
        <dbReference type="PROSITE" id="PS50893"/>
    </source>
</evidence>
<dbReference type="EMBL" id="CP035945">
    <property type="protein sequence ID" value="QBE99857.1"/>
    <property type="molecule type" value="Genomic_DNA"/>
</dbReference>
<dbReference type="SMART" id="SM00382">
    <property type="entry name" value="AAA"/>
    <property type="match status" value="1"/>
</dbReference>
<organism evidence="5 6">
    <name type="scientific">Blautia producta</name>
    <dbReference type="NCBI Taxonomy" id="33035"/>
    <lineage>
        <taxon>Bacteria</taxon>
        <taxon>Bacillati</taxon>
        <taxon>Bacillota</taxon>
        <taxon>Clostridia</taxon>
        <taxon>Lachnospirales</taxon>
        <taxon>Lachnospiraceae</taxon>
        <taxon>Blautia</taxon>
    </lineage>
</organism>
<evidence type="ECO:0000256" key="3">
    <source>
        <dbReference type="ARBA" id="ARBA00022840"/>
    </source>
</evidence>
<gene>
    <name evidence="5" type="primary">albC</name>
    <name evidence="5" type="ORF">PMF13cell1_05451</name>
</gene>
<feature type="domain" description="ABC transporter" evidence="4">
    <location>
        <begin position="7"/>
        <end position="234"/>
    </location>
</feature>
<evidence type="ECO:0000313" key="6">
    <source>
        <dbReference type="Proteomes" id="UP000289794"/>
    </source>
</evidence>
<dbReference type="InterPro" id="IPR003593">
    <property type="entry name" value="AAA+_ATPase"/>
</dbReference>
<dbReference type="Proteomes" id="UP000289794">
    <property type="component" value="Chromosome"/>
</dbReference>
<dbReference type="Pfam" id="PF00005">
    <property type="entry name" value="ABC_tran"/>
    <property type="match status" value="1"/>
</dbReference>
<accession>A0A4P6M8F8</accession>
<protein>
    <submittedName>
        <fullName evidence="5">ABC transporter ATP-binding protein AlbC</fullName>
    </submittedName>
</protein>
<evidence type="ECO:0000256" key="2">
    <source>
        <dbReference type="ARBA" id="ARBA00022741"/>
    </source>
</evidence>
<proteinExistence type="predicted"/>